<dbReference type="EMBL" id="UGWZ01000001">
    <property type="protein sequence ID" value="SUG17594.1"/>
    <property type="molecule type" value="Genomic_DNA"/>
</dbReference>
<dbReference type="Proteomes" id="UP000254741">
    <property type="component" value="Unassembled WGS sequence"/>
</dbReference>
<evidence type="ECO:0000313" key="1">
    <source>
        <dbReference type="EMBL" id="SUG17594.1"/>
    </source>
</evidence>
<evidence type="ECO:0000313" key="3">
    <source>
        <dbReference type="Proteomes" id="UP000254124"/>
    </source>
</evidence>
<dbReference type="EMBL" id="UGXG01000002">
    <property type="protein sequence ID" value="SUG50384.1"/>
    <property type="molecule type" value="Genomic_DNA"/>
</dbReference>
<proteinExistence type="predicted"/>
<protein>
    <submittedName>
        <fullName evidence="1">Uncharacterized protein</fullName>
    </submittedName>
</protein>
<sequence>MAVYDASQITEDFQLVTRSGGSAGEQHMVNGLIINLYGVRQGDEKSAEMEFLLAPAVGDGEVIDNQVLAFAFPGADSQRVILGDVGLAHQSVTNLPGDGIPVFSREIRVMKTSCLRKEAFWLLLIISTGSIS</sequence>
<reference evidence="3 4" key="1">
    <citation type="submission" date="2018-06" db="EMBL/GenBank/DDBJ databases">
        <authorList>
            <consortium name="Pathogen Informatics"/>
            <person name="Doyle S."/>
        </authorList>
    </citation>
    <scope>NUCLEOTIDE SEQUENCE [LARGE SCALE GENOMIC DNA]</scope>
    <source>
        <strain evidence="1 3">NCTC7295</strain>
        <strain evidence="2 4">NCTC8297</strain>
    </source>
</reference>
<dbReference type="Proteomes" id="UP000254124">
    <property type="component" value="Unassembled WGS sequence"/>
</dbReference>
<gene>
    <name evidence="1" type="ORF">NCTC7295_05369</name>
    <name evidence="2" type="ORF">NCTC8297_05771</name>
</gene>
<evidence type="ECO:0000313" key="4">
    <source>
        <dbReference type="Proteomes" id="UP000254741"/>
    </source>
</evidence>
<evidence type="ECO:0000313" key="2">
    <source>
        <dbReference type="EMBL" id="SUG50384.1"/>
    </source>
</evidence>
<organism evidence="1 3">
    <name type="scientific">Salmonella enterica subsp. arizonae</name>
    <dbReference type="NCBI Taxonomy" id="59203"/>
    <lineage>
        <taxon>Bacteria</taxon>
        <taxon>Pseudomonadati</taxon>
        <taxon>Pseudomonadota</taxon>
        <taxon>Gammaproteobacteria</taxon>
        <taxon>Enterobacterales</taxon>
        <taxon>Enterobacteriaceae</taxon>
        <taxon>Salmonella</taxon>
    </lineage>
</organism>
<name>A0A379SDN5_SALER</name>
<accession>A0A379SDN5</accession>
<dbReference type="AlphaFoldDB" id="A0A379SDN5"/>